<evidence type="ECO:0000256" key="2">
    <source>
        <dbReference type="ARBA" id="ARBA00005273"/>
    </source>
</evidence>
<dbReference type="GO" id="GO:0005675">
    <property type="term" value="C:transcription factor TFIIH holo complex"/>
    <property type="evidence" value="ECO:0007669"/>
    <property type="project" value="UniProtKB-UniRule"/>
</dbReference>
<dbReference type="InterPro" id="IPR004600">
    <property type="entry name" value="TFIIH_Tfb4/GTF2H3"/>
</dbReference>
<name>D3AZM3_HETP5</name>
<comment type="subunit">
    <text evidence="11">Component of the 7-subunit TFIIH core complex composed of XPB/repB, XPD/repD, gtf2h1, gtf2h2, gtf2h3, gtf2h4 and gtf2h5, which is active in NER. The core complex associates with the 3-subunit CDK-activating kinase (CAK) module composed of cycH/cyclin H, cdk7 and mnat1 to form the 10-subunit holoenzyme (holo-TFIIH) active in transcription.</text>
</comment>
<comment type="function">
    <text evidence="11">Component of the general transcription and DNA repair factor IIH (TFIIH) core complex, which is involved in general and transcription-coupled nucleotide excision repair (NER) of damaged DNA and, when complexed to CAK, in RNA transcription by RNA polymerase II. In NER, TFIIH acts by opening DNA around the lesion to allow the excision of the damaged oligonucleotide and its replacement by a new DNA fragment. In transcription, TFIIH has an essential role in transcription initiation. When the pre-initiation complex (PIC) has been established, TFIIH is required for promoter opening and promoter escape. Phosphorylation of the C-terminal tail (CTD) of the largest subunit of RNA polymerase II by the kinase module CAK controls the initiation of transcription.</text>
</comment>
<dbReference type="EMBL" id="ADBJ01000008">
    <property type="protein sequence ID" value="EFA85402.1"/>
    <property type="molecule type" value="Genomic_DNA"/>
</dbReference>
<dbReference type="OMA" id="INTICLE"/>
<dbReference type="AlphaFoldDB" id="D3AZM3"/>
<dbReference type="STRING" id="670386.D3AZM3"/>
<gene>
    <name evidence="12" type="primary">gtf2h3</name>
    <name evidence="12" type="ORF">PPL_02405</name>
</gene>
<keyword evidence="6 11" id="KW-0862">Zinc</keyword>
<evidence type="ECO:0000256" key="6">
    <source>
        <dbReference type="ARBA" id="ARBA00022833"/>
    </source>
</evidence>
<evidence type="ECO:0000256" key="1">
    <source>
        <dbReference type="ARBA" id="ARBA00004123"/>
    </source>
</evidence>
<keyword evidence="3 11" id="KW-0479">Metal-binding</keyword>
<protein>
    <recommendedName>
        <fullName evidence="11">General transcription factor IIH subunit 3</fullName>
    </recommendedName>
    <alternativeName>
        <fullName evidence="11">TFIIH basal transcription factor complex subunit 3</fullName>
    </alternativeName>
</protein>
<comment type="caution">
    <text evidence="12">The sequence shown here is derived from an EMBL/GenBank/DDBJ whole genome shotgun (WGS) entry which is preliminary data.</text>
</comment>
<keyword evidence="5 11" id="KW-0863">Zinc-finger</keyword>
<keyword evidence="13" id="KW-1185">Reference proteome</keyword>
<comment type="similarity">
    <text evidence="2 11">Belongs to the TFB4 family.</text>
</comment>
<keyword evidence="8 11" id="KW-0804">Transcription</keyword>
<dbReference type="Pfam" id="PF03850">
    <property type="entry name" value="Tfb4"/>
    <property type="match status" value="1"/>
</dbReference>
<dbReference type="GO" id="GO:0006355">
    <property type="term" value="P:regulation of DNA-templated transcription"/>
    <property type="evidence" value="ECO:0007669"/>
    <property type="project" value="InterPro"/>
</dbReference>
<keyword evidence="9 11" id="KW-0234">DNA repair</keyword>
<dbReference type="GeneID" id="31357930"/>
<dbReference type="InParanoid" id="D3AZM3"/>
<dbReference type="GO" id="GO:0006289">
    <property type="term" value="P:nucleotide-excision repair"/>
    <property type="evidence" value="ECO:0007669"/>
    <property type="project" value="UniProtKB-UniRule"/>
</dbReference>
<keyword evidence="10 11" id="KW-0539">Nucleus</keyword>
<dbReference type="PANTHER" id="PTHR12831:SF0">
    <property type="entry name" value="GENERAL TRANSCRIPTION FACTOR IIH SUBUNIT 3"/>
    <property type="match status" value="1"/>
</dbReference>
<proteinExistence type="inferred from homology"/>
<evidence type="ECO:0000256" key="7">
    <source>
        <dbReference type="ARBA" id="ARBA00023015"/>
    </source>
</evidence>
<keyword evidence="4 11" id="KW-0227">DNA damage</keyword>
<reference evidence="12 13" key="1">
    <citation type="journal article" date="2011" name="Genome Res.">
        <title>Phylogeny-wide analysis of social amoeba genomes highlights ancient origins for complex intercellular communication.</title>
        <authorList>
            <person name="Heidel A.J."/>
            <person name="Lawal H.M."/>
            <person name="Felder M."/>
            <person name="Schilde C."/>
            <person name="Helps N.R."/>
            <person name="Tunggal B."/>
            <person name="Rivero F."/>
            <person name="John U."/>
            <person name="Schleicher M."/>
            <person name="Eichinger L."/>
            <person name="Platzer M."/>
            <person name="Noegel A.A."/>
            <person name="Schaap P."/>
            <person name="Gloeckner G."/>
        </authorList>
    </citation>
    <scope>NUCLEOTIDE SEQUENCE [LARGE SCALE GENOMIC DNA]</scope>
    <source>
        <strain evidence="13">ATCC 26659 / Pp 5 / PN500</strain>
    </source>
</reference>
<dbReference type="GO" id="GO:0008270">
    <property type="term" value="F:zinc ion binding"/>
    <property type="evidence" value="ECO:0007669"/>
    <property type="project" value="UniProtKB-KW"/>
</dbReference>
<evidence type="ECO:0000256" key="11">
    <source>
        <dbReference type="RuleBase" id="RU368090"/>
    </source>
</evidence>
<comment type="subcellular location">
    <subcellularLocation>
        <location evidence="1 11">Nucleus</location>
    </subcellularLocation>
</comment>
<keyword evidence="7 11" id="KW-0805">Transcription regulation</keyword>
<dbReference type="FunCoup" id="D3AZM3">
    <property type="interactions" value="799"/>
</dbReference>
<evidence type="ECO:0000256" key="8">
    <source>
        <dbReference type="ARBA" id="ARBA00023163"/>
    </source>
</evidence>
<dbReference type="InterPro" id="IPR036465">
    <property type="entry name" value="vWFA_dom_sf"/>
</dbReference>
<evidence type="ECO:0000256" key="5">
    <source>
        <dbReference type="ARBA" id="ARBA00022771"/>
    </source>
</evidence>
<evidence type="ECO:0000256" key="10">
    <source>
        <dbReference type="ARBA" id="ARBA00023242"/>
    </source>
</evidence>
<evidence type="ECO:0000256" key="9">
    <source>
        <dbReference type="ARBA" id="ARBA00023204"/>
    </source>
</evidence>
<evidence type="ECO:0000313" key="13">
    <source>
        <dbReference type="Proteomes" id="UP000001396"/>
    </source>
</evidence>
<evidence type="ECO:0000256" key="3">
    <source>
        <dbReference type="ARBA" id="ARBA00022723"/>
    </source>
</evidence>
<evidence type="ECO:0000256" key="4">
    <source>
        <dbReference type="ARBA" id="ARBA00022763"/>
    </source>
</evidence>
<dbReference type="Gene3D" id="3.40.50.410">
    <property type="entry name" value="von Willebrand factor, type A domain"/>
    <property type="match status" value="1"/>
</dbReference>
<dbReference type="PANTHER" id="PTHR12831">
    <property type="entry name" value="TRANSCRIPTION INITIATION FACTOR IIH TFIIH , POLYPEPTIDE 3-RELATED"/>
    <property type="match status" value="1"/>
</dbReference>
<sequence length="276" mass="31016">MDSITSLMNEDDDNSLLVIVADFNIYSWGQRAQTVQSEGRDGRRFPLITLPTFIENLLVFINAYLMLNQENQIALISSVIGESYFVYPPQPQQALTDHRCISEQIQSSLERINTICLENLDKRSEEQQQQDCTSSFSAAMSLALCYINRIKKEFPSLRARILVFNLSPDVSTQYIPVMNCIFSAQKQSIPVDSCVLSTTDSTFLQQASHLTNGIYLKPQRQENLSQYLLSTFLVDSFSRNTKFALKYDLSKITNASATTSATTTTTTTTTSSTNSN</sequence>
<dbReference type="RefSeq" id="XP_020437511.1">
    <property type="nucleotide sequence ID" value="XM_020573394.1"/>
</dbReference>
<dbReference type="Proteomes" id="UP000001396">
    <property type="component" value="Unassembled WGS sequence"/>
</dbReference>
<evidence type="ECO:0000313" key="12">
    <source>
        <dbReference type="EMBL" id="EFA85402.1"/>
    </source>
</evidence>
<dbReference type="GO" id="GO:0000439">
    <property type="term" value="C:transcription factor TFIIH core complex"/>
    <property type="evidence" value="ECO:0007669"/>
    <property type="project" value="UniProtKB-UniRule"/>
</dbReference>
<accession>D3AZM3</accession>
<organism evidence="12 13">
    <name type="scientific">Heterostelium pallidum (strain ATCC 26659 / Pp 5 / PN500)</name>
    <name type="common">Cellular slime mold</name>
    <name type="synonym">Polysphondylium pallidum</name>
    <dbReference type="NCBI Taxonomy" id="670386"/>
    <lineage>
        <taxon>Eukaryota</taxon>
        <taxon>Amoebozoa</taxon>
        <taxon>Evosea</taxon>
        <taxon>Eumycetozoa</taxon>
        <taxon>Dictyostelia</taxon>
        <taxon>Acytosteliales</taxon>
        <taxon>Acytosteliaceae</taxon>
        <taxon>Heterostelium</taxon>
    </lineage>
</organism>